<dbReference type="EMBL" id="CP012357">
    <property type="protein sequence ID" value="AKX34208.1"/>
    <property type="molecule type" value="Genomic_DNA"/>
</dbReference>
<proteinExistence type="predicted"/>
<dbReference type="STRING" id="216942.SLITO_v1c05720"/>
<reference evidence="2 3" key="1">
    <citation type="journal article" date="2015" name="Genome Announc.">
        <title>Complete Genome Sequence of Spiroplasma litorale TN-1T (DSM 21781), a Bacterium Isolated from a Green-Eyed Horsefly (Tabanus nigrovittatus).</title>
        <authorList>
            <person name="Lo W.S."/>
            <person name="Lai Y.C."/>
            <person name="Lien Y.W."/>
            <person name="Wang T.H."/>
            <person name="Kuo C.H."/>
        </authorList>
    </citation>
    <scope>NUCLEOTIDE SEQUENCE [LARGE SCALE GENOMIC DNA]</scope>
    <source>
        <strain evidence="2 3">TN-1</strain>
    </source>
</reference>
<dbReference type="Proteomes" id="UP000067476">
    <property type="component" value="Chromosome"/>
</dbReference>
<keyword evidence="1" id="KW-1133">Transmembrane helix</keyword>
<accession>A0A0K1W204</accession>
<keyword evidence="1" id="KW-0812">Transmembrane</keyword>
<keyword evidence="1" id="KW-0472">Membrane</keyword>
<dbReference type="PATRIC" id="fig|216942.3.peg.576"/>
<sequence>MLQHSNTSNDSKIKNLNINYINTLIENNKNYWKKIPLTISQIVLIFIGDSIILFTKSYMFYFVIMVYFISFVLLSFLLLYLKRVNDRKNKEIINKENFYFVNLCKNIDEIRLLN</sequence>
<evidence type="ECO:0000256" key="1">
    <source>
        <dbReference type="SAM" id="Phobius"/>
    </source>
</evidence>
<evidence type="ECO:0000313" key="2">
    <source>
        <dbReference type="EMBL" id="AKX34208.1"/>
    </source>
</evidence>
<evidence type="ECO:0000313" key="3">
    <source>
        <dbReference type="Proteomes" id="UP000067476"/>
    </source>
</evidence>
<organism evidence="2 3">
    <name type="scientific">Spiroplasma litorale</name>
    <dbReference type="NCBI Taxonomy" id="216942"/>
    <lineage>
        <taxon>Bacteria</taxon>
        <taxon>Bacillati</taxon>
        <taxon>Mycoplasmatota</taxon>
        <taxon>Mollicutes</taxon>
        <taxon>Entomoplasmatales</taxon>
        <taxon>Spiroplasmataceae</taxon>
        <taxon>Spiroplasma</taxon>
    </lineage>
</organism>
<gene>
    <name evidence="2" type="ORF">SLITO_v1c05720</name>
</gene>
<dbReference type="RefSeq" id="WP_075058306.1">
    <property type="nucleotide sequence ID" value="NZ_CP012357.1"/>
</dbReference>
<protein>
    <submittedName>
        <fullName evidence="2">Uncharacterized protein</fullName>
    </submittedName>
</protein>
<feature type="transmembrane region" description="Helical" evidence="1">
    <location>
        <begin position="35"/>
        <end position="54"/>
    </location>
</feature>
<name>A0A0K1W204_9MOLU</name>
<dbReference type="KEGG" id="sll:SLITO_v1c05720"/>
<dbReference type="AlphaFoldDB" id="A0A0K1W204"/>
<keyword evidence="3" id="KW-1185">Reference proteome</keyword>
<feature type="transmembrane region" description="Helical" evidence="1">
    <location>
        <begin position="60"/>
        <end position="81"/>
    </location>
</feature>